<keyword evidence="2 5" id="KW-0540">Nuclease</keyword>
<evidence type="ECO:0000256" key="2">
    <source>
        <dbReference type="ARBA" id="ARBA00022722"/>
    </source>
</evidence>
<dbReference type="NCBIfam" id="TIGR00237">
    <property type="entry name" value="xseA"/>
    <property type="match status" value="1"/>
</dbReference>
<dbReference type="EC" id="3.1.11.6" evidence="5"/>
<dbReference type="Pfam" id="PF13742">
    <property type="entry name" value="tRNA_anti_2"/>
    <property type="match status" value="1"/>
</dbReference>
<feature type="domain" description="Exonuclease VII large subunit C-terminal" evidence="6">
    <location>
        <begin position="154"/>
        <end position="464"/>
    </location>
</feature>
<dbReference type="GO" id="GO:0003676">
    <property type="term" value="F:nucleic acid binding"/>
    <property type="evidence" value="ECO:0007669"/>
    <property type="project" value="InterPro"/>
</dbReference>
<dbReference type="InterPro" id="IPR003753">
    <property type="entry name" value="Exonuc_VII_L"/>
</dbReference>
<dbReference type="GO" id="GO:0005737">
    <property type="term" value="C:cytoplasm"/>
    <property type="evidence" value="ECO:0007669"/>
    <property type="project" value="UniProtKB-SubCell"/>
</dbReference>
<comment type="caution">
    <text evidence="8">The sequence shown here is derived from an EMBL/GenBank/DDBJ whole genome shotgun (WGS) entry which is preliminary data.</text>
</comment>
<dbReference type="GO" id="GO:0006308">
    <property type="term" value="P:DNA catabolic process"/>
    <property type="evidence" value="ECO:0007669"/>
    <property type="project" value="UniProtKB-UniRule"/>
</dbReference>
<evidence type="ECO:0000259" key="6">
    <source>
        <dbReference type="Pfam" id="PF02601"/>
    </source>
</evidence>
<dbReference type="Pfam" id="PF02601">
    <property type="entry name" value="Exonuc_VII_L"/>
    <property type="match status" value="1"/>
</dbReference>
<name>A0A4Q0MC14_9SPHI</name>
<comment type="subcellular location">
    <subcellularLocation>
        <location evidence="5">Cytoplasm</location>
    </subcellularLocation>
</comment>
<keyword evidence="3 5" id="KW-0378">Hydrolase</keyword>
<feature type="domain" description="OB-fold nucleic acid binding" evidence="7">
    <location>
        <begin position="8"/>
        <end position="113"/>
    </location>
</feature>
<dbReference type="PANTHER" id="PTHR30008">
    <property type="entry name" value="EXODEOXYRIBONUCLEASE 7 LARGE SUBUNIT"/>
    <property type="match status" value="1"/>
</dbReference>
<comment type="similarity">
    <text evidence="5">Belongs to the XseA family.</text>
</comment>
<dbReference type="EMBL" id="RXOC01000004">
    <property type="protein sequence ID" value="RXF70409.1"/>
    <property type="molecule type" value="Genomic_DNA"/>
</dbReference>
<dbReference type="GO" id="GO:0008855">
    <property type="term" value="F:exodeoxyribonuclease VII activity"/>
    <property type="evidence" value="ECO:0007669"/>
    <property type="project" value="UniProtKB-UniRule"/>
</dbReference>
<dbReference type="RefSeq" id="WP_128768715.1">
    <property type="nucleotide sequence ID" value="NZ_RXOC01000004.1"/>
</dbReference>
<sequence>MTSLPPIRLSDLAAEVLQVIEQSFASKSYWVIADVTNHTFKQQSNYHYFELVEKDAASNNVVVKFPARAWGTGSQKIAQFEKLTGQRFGNDINVLVNVSVEYHATYGLRLSVLGIDPNFTLGLLEQQRQETLNRLVKEYPDHIQLIDGRYITYNSRLRLNRVIQRIAILSSSTSAGFQDFTHTLENNNHAYRFLTDHYVVMVHGENNARQFIDKMIEVYRSGIAYDALVIIRGGGAQTDFLLFNDYFIGRAIARFPIPVITGIGHQKNETIADLMAHTSTKTPTQAAEFIIAHNRKFEEDMLDLQKRLVIKLQQLLSMRSRSLSSLHSMIVNFIRNYLDDSNERLNRQNLLIAGHSRSLLFKHRSVLHNLASLVSANPKMIIYNRKADLKNICSNFSTFNGLYLKNRQNDLNHYVSVIRMMAPENIMKRGFAVIKAKGRIASSAGEIEKGEEIVILFAEKEIKAIVESKENYGGTELNI</sequence>
<organism evidence="8 9">
    <name type="scientific">Arcticibacter tournemirensis</name>
    <dbReference type="NCBI Taxonomy" id="699437"/>
    <lineage>
        <taxon>Bacteria</taxon>
        <taxon>Pseudomonadati</taxon>
        <taxon>Bacteroidota</taxon>
        <taxon>Sphingobacteriia</taxon>
        <taxon>Sphingobacteriales</taxon>
        <taxon>Sphingobacteriaceae</taxon>
        <taxon>Arcticibacter</taxon>
    </lineage>
</organism>
<dbReference type="GO" id="GO:0009318">
    <property type="term" value="C:exodeoxyribonuclease VII complex"/>
    <property type="evidence" value="ECO:0007669"/>
    <property type="project" value="UniProtKB-UniRule"/>
</dbReference>
<dbReference type="Proteomes" id="UP000290848">
    <property type="component" value="Unassembled WGS sequence"/>
</dbReference>
<evidence type="ECO:0000256" key="5">
    <source>
        <dbReference type="RuleBase" id="RU004355"/>
    </source>
</evidence>
<keyword evidence="1" id="KW-0963">Cytoplasm</keyword>
<evidence type="ECO:0000313" key="9">
    <source>
        <dbReference type="Proteomes" id="UP000290848"/>
    </source>
</evidence>
<protein>
    <recommendedName>
        <fullName evidence="5">Exodeoxyribonuclease 7 large subunit</fullName>
        <ecNumber evidence="5">3.1.11.6</ecNumber>
    </recommendedName>
</protein>
<dbReference type="AlphaFoldDB" id="A0A4Q0MC14"/>
<keyword evidence="4 5" id="KW-0269">Exonuclease</keyword>
<dbReference type="PANTHER" id="PTHR30008:SF0">
    <property type="entry name" value="EXODEOXYRIBONUCLEASE 7 LARGE SUBUNIT"/>
    <property type="match status" value="1"/>
</dbReference>
<evidence type="ECO:0000256" key="4">
    <source>
        <dbReference type="ARBA" id="ARBA00022839"/>
    </source>
</evidence>
<evidence type="ECO:0000256" key="3">
    <source>
        <dbReference type="ARBA" id="ARBA00022801"/>
    </source>
</evidence>
<evidence type="ECO:0000256" key="1">
    <source>
        <dbReference type="ARBA" id="ARBA00022490"/>
    </source>
</evidence>
<accession>A0A4Q0MC14</accession>
<dbReference type="InterPro" id="IPR025824">
    <property type="entry name" value="OB-fold_nuc-bd_dom"/>
</dbReference>
<evidence type="ECO:0000259" key="7">
    <source>
        <dbReference type="Pfam" id="PF13742"/>
    </source>
</evidence>
<dbReference type="InterPro" id="IPR020579">
    <property type="entry name" value="Exonuc_VII_lsu_C"/>
</dbReference>
<evidence type="ECO:0000313" key="8">
    <source>
        <dbReference type="EMBL" id="RXF70409.1"/>
    </source>
</evidence>
<comment type="catalytic activity">
    <reaction evidence="5">
        <text>Exonucleolytic cleavage in either 5'- to 3'- or 3'- to 5'-direction to yield nucleoside 5'-phosphates.</text>
        <dbReference type="EC" id="3.1.11.6"/>
    </reaction>
</comment>
<proteinExistence type="inferred from homology"/>
<reference evidence="8 9" key="1">
    <citation type="submission" date="2018-12" db="EMBL/GenBank/DDBJ databases">
        <title>The Draft Genome Sequence of the Soil Bacterium Pedobacter tournemirensis R1.</title>
        <authorList>
            <person name="He J."/>
        </authorList>
    </citation>
    <scope>NUCLEOTIDE SEQUENCE [LARGE SCALE GENOMIC DNA]</scope>
    <source>
        <strain evidence="8 9">R1</strain>
    </source>
</reference>
<gene>
    <name evidence="8" type="primary">xseA</name>
    <name evidence="8" type="ORF">EKH83_07080</name>
</gene>